<organism evidence="3 4">
    <name type="scientific">Dimargaris cristalligena</name>
    <dbReference type="NCBI Taxonomy" id="215637"/>
    <lineage>
        <taxon>Eukaryota</taxon>
        <taxon>Fungi</taxon>
        <taxon>Fungi incertae sedis</taxon>
        <taxon>Zoopagomycota</taxon>
        <taxon>Kickxellomycotina</taxon>
        <taxon>Dimargaritomycetes</taxon>
        <taxon>Dimargaritales</taxon>
        <taxon>Dimargaritaceae</taxon>
        <taxon>Dimargaris</taxon>
    </lineage>
</organism>
<feature type="signal peptide" evidence="2">
    <location>
        <begin position="1"/>
        <end position="19"/>
    </location>
</feature>
<protein>
    <submittedName>
        <fullName evidence="3">Uncharacterized protein</fullName>
    </submittedName>
</protein>
<keyword evidence="4" id="KW-1185">Reference proteome</keyword>
<evidence type="ECO:0000256" key="1">
    <source>
        <dbReference type="SAM" id="MobiDB-lite"/>
    </source>
</evidence>
<dbReference type="EMBL" id="ML002499">
    <property type="protein sequence ID" value="RKP37412.1"/>
    <property type="molecule type" value="Genomic_DNA"/>
</dbReference>
<proteinExistence type="predicted"/>
<feature type="compositionally biased region" description="Basic and acidic residues" evidence="1">
    <location>
        <begin position="102"/>
        <end position="120"/>
    </location>
</feature>
<dbReference type="AlphaFoldDB" id="A0A4P9ZX10"/>
<feature type="compositionally biased region" description="Basic and acidic residues" evidence="1">
    <location>
        <begin position="39"/>
        <end position="48"/>
    </location>
</feature>
<reference evidence="4" key="1">
    <citation type="journal article" date="2018" name="Nat. Microbiol.">
        <title>Leveraging single-cell genomics to expand the fungal tree of life.</title>
        <authorList>
            <person name="Ahrendt S.R."/>
            <person name="Quandt C.A."/>
            <person name="Ciobanu D."/>
            <person name="Clum A."/>
            <person name="Salamov A."/>
            <person name="Andreopoulos B."/>
            <person name="Cheng J.F."/>
            <person name="Woyke T."/>
            <person name="Pelin A."/>
            <person name="Henrissat B."/>
            <person name="Reynolds N.K."/>
            <person name="Benny G.L."/>
            <person name="Smith M.E."/>
            <person name="James T.Y."/>
            <person name="Grigoriev I.V."/>
        </authorList>
    </citation>
    <scope>NUCLEOTIDE SEQUENCE [LARGE SCALE GENOMIC DNA]</scope>
    <source>
        <strain evidence="4">RSA 468</strain>
    </source>
</reference>
<dbReference type="Proteomes" id="UP000268162">
    <property type="component" value="Unassembled WGS sequence"/>
</dbReference>
<name>A0A4P9ZX10_9FUNG</name>
<feature type="compositionally biased region" description="Pro residues" evidence="1">
    <location>
        <begin position="138"/>
        <end position="147"/>
    </location>
</feature>
<keyword evidence="2" id="KW-0732">Signal</keyword>
<evidence type="ECO:0000313" key="3">
    <source>
        <dbReference type="EMBL" id="RKP37412.1"/>
    </source>
</evidence>
<feature type="chain" id="PRO_5020577227" evidence="2">
    <location>
        <begin position="20"/>
        <end position="230"/>
    </location>
</feature>
<gene>
    <name evidence="3" type="ORF">BJ085DRAFT_38488</name>
</gene>
<evidence type="ECO:0000313" key="4">
    <source>
        <dbReference type="Proteomes" id="UP000268162"/>
    </source>
</evidence>
<sequence length="230" mass="24293">MKPILVSLLVLGLTSSVFAADAPLGVCLHKDCVSSSIPSRDRSEDPAKSRSSSGGSGSRGADGDSPSSDEGDQLTPKQLARLRKLLESDGDDDYPVSGAGPDEPRPEHRSSSGRKSDSDSARSSPPPPPQSRQGTTPFFPPAQPDPQPSFNFNQHSAGHFTQPQPQQFQPASNQFSPFQNFAQPQQPAPAPQRDSGAQRPRPNLAGIPLGPQDSNQLSVIPNLGPLFGLS</sequence>
<accession>A0A4P9ZX10</accession>
<feature type="region of interest" description="Disordered" evidence="1">
    <location>
        <begin position="35"/>
        <end position="230"/>
    </location>
</feature>
<feature type="compositionally biased region" description="Low complexity" evidence="1">
    <location>
        <begin position="160"/>
        <end position="185"/>
    </location>
</feature>
<evidence type="ECO:0000256" key="2">
    <source>
        <dbReference type="SAM" id="SignalP"/>
    </source>
</evidence>